<dbReference type="Proteomes" id="UP000313359">
    <property type="component" value="Unassembled WGS sequence"/>
</dbReference>
<gene>
    <name evidence="1" type="ORF">L227DRAFT_568733</name>
</gene>
<evidence type="ECO:0000313" key="2">
    <source>
        <dbReference type="Proteomes" id="UP000313359"/>
    </source>
</evidence>
<proteinExistence type="predicted"/>
<name>A0A5C2RKY9_9APHY</name>
<protein>
    <submittedName>
        <fullName evidence="1">Uncharacterized protein</fullName>
    </submittedName>
</protein>
<evidence type="ECO:0000313" key="1">
    <source>
        <dbReference type="EMBL" id="RPD52213.1"/>
    </source>
</evidence>
<keyword evidence="2" id="KW-1185">Reference proteome</keyword>
<sequence length="295" mass="32257">MQACVKVGYVSGSFQQAPSPASVRRVVREHRRRMCEEGSAPEYWSTNKPWEIVTGQHKWCRVFYVEVQQSRDAFISRCLVGASGEGESETQPSKILKAWTTSESNSETLSAGDGEREGEVKRPVIELCHLRGMRGNAGLRGVGSGWGVVNGGLRIASVVHRVMLRGHAARRGQLCGQSGRQRLIAVDGELGIVACLAAQMFVRVLLTLGGPKEAEAQGRSASRRELRVPRSAFSAASAPSGEGLEFIVDVDDSLTSRYKLPLHTYIPLALEDVYLDLEFELVALQLVDCLRCCLA</sequence>
<reference evidence="1" key="1">
    <citation type="journal article" date="2018" name="Genome Biol. Evol.">
        <title>Genomics and development of Lentinus tigrinus, a white-rot wood-decaying mushroom with dimorphic fruiting bodies.</title>
        <authorList>
            <person name="Wu B."/>
            <person name="Xu Z."/>
            <person name="Knudson A."/>
            <person name="Carlson A."/>
            <person name="Chen N."/>
            <person name="Kovaka S."/>
            <person name="LaButti K."/>
            <person name="Lipzen A."/>
            <person name="Pennachio C."/>
            <person name="Riley R."/>
            <person name="Schakwitz W."/>
            <person name="Umezawa K."/>
            <person name="Ohm R.A."/>
            <person name="Grigoriev I.V."/>
            <person name="Nagy L.G."/>
            <person name="Gibbons J."/>
            <person name="Hibbett D."/>
        </authorList>
    </citation>
    <scope>NUCLEOTIDE SEQUENCE [LARGE SCALE GENOMIC DNA]</scope>
    <source>
        <strain evidence="1">ALCF2SS1-6</strain>
    </source>
</reference>
<dbReference type="AlphaFoldDB" id="A0A5C2RKY9"/>
<accession>A0A5C2RKY9</accession>
<organism evidence="1 2">
    <name type="scientific">Lentinus tigrinus ALCF2SS1-6</name>
    <dbReference type="NCBI Taxonomy" id="1328759"/>
    <lineage>
        <taxon>Eukaryota</taxon>
        <taxon>Fungi</taxon>
        <taxon>Dikarya</taxon>
        <taxon>Basidiomycota</taxon>
        <taxon>Agaricomycotina</taxon>
        <taxon>Agaricomycetes</taxon>
        <taxon>Polyporales</taxon>
        <taxon>Polyporaceae</taxon>
        <taxon>Lentinus</taxon>
    </lineage>
</organism>
<dbReference type="EMBL" id="ML122390">
    <property type="protein sequence ID" value="RPD52213.1"/>
    <property type="molecule type" value="Genomic_DNA"/>
</dbReference>